<keyword evidence="5" id="KW-1133">Transmembrane helix</keyword>
<dbReference type="GO" id="GO:0004497">
    <property type="term" value="F:monooxygenase activity"/>
    <property type="evidence" value="ECO:0007669"/>
    <property type="project" value="InterPro"/>
</dbReference>
<dbReference type="PANTHER" id="PTHR47356">
    <property type="entry name" value="FAD-DEPENDENT MONOOXYGENASE ASQG-RELATED"/>
    <property type="match status" value="1"/>
</dbReference>
<accession>A0A9P5SGB8</accession>
<proteinExistence type="inferred from homology"/>
<dbReference type="EMBL" id="JAAAUY010000791">
    <property type="protein sequence ID" value="KAF9326378.1"/>
    <property type="molecule type" value="Genomic_DNA"/>
</dbReference>
<evidence type="ECO:0000256" key="1">
    <source>
        <dbReference type="ARBA" id="ARBA00007992"/>
    </source>
</evidence>
<keyword evidence="5" id="KW-0812">Transmembrane</keyword>
<sequence length="343" mass="38062">MSTQSQEPSPHTLPSVLIAGAGLGGLLLAILLENAKVPYRVLERASSVKPIGAALSLNANVLSVMEQIGIYDDLMKVALPCLVNSLYNEDLEKIADIDQRDLKGLLGYHYTVFPRPALYALMLAQIPQEKILFNKKVVSMDQTNDSVTVQCTDGTTYSSDILVGADGAYSGVRQSLYEQLSKQNQLPASDAEQMCYNYMTMVGTTDPLDPAVFPKLGGESTTFSFMLGTNSPYSWSTLTMQGNKACWSVKRQMDSRAADNEKYRNAEWGPEANQELIDEARAVNAMQDAVILANCIYDMTSTDQEAITETFKDFREQRYKHVKFQFERSKINGKLIYGQVIPK</sequence>
<dbReference type="InterPro" id="IPR050562">
    <property type="entry name" value="FAD_mOase_fung"/>
</dbReference>
<dbReference type="AlphaFoldDB" id="A0A9P5SGB8"/>
<dbReference type="PANTHER" id="PTHR47356:SF2">
    <property type="entry name" value="FAD-BINDING DOMAIN-CONTAINING PROTEIN-RELATED"/>
    <property type="match status" value="1"/>
</dbReference>
<comment type="similarity">
    <text evidence="1">Belongs to the paxM FAD-dependent monooxygenase family.</text>
</comment>
<dbReference type="SUPFAM" id="SSF51905">
    <property type="entry name" value="FAD/NAD(P)-binding domain"/>
    <property type="match status" value="1"/>
</dbReference>
<evidence type="ECO:0000256" key="5">
    <source>
        <dbReference type="SAM" id="Phobius"/>
    </source>
</evidence>
<dbReference type="Proteomes" id="UP000696485">
    <property type="component" value="Unassembled WGS sequence"/>
</dbReference>
<evidence type="ECO:0000256" key="3">
    <source>
        <dbReference type="ARBA" id="ARBA00022827"/>
    </source>
</evidence>
<gene>
    <name evidence="7" type="ORF">BG006_010186</name>
</gene>
<dbReference type="Gene3D" id="3.50.50.60">
    <property type="entry name" value="FAD/NAD(P)-binding domain"/>
    <property type="match status" value="1"/>
</dbReference>
<evidence type="ECO:0000313" key="7">
    <source>
        <dbReference type="EMBL" id="KAF9326378.1"/>
    </source>
</evidence>
<dbReference type="PRINTS" id="PR00420">
    <property type="entry name" value="RNGMNOXGNASE"/>
</dbReference>
<keyword evidence="3" id="KW-0274">FAD</keyword>
<dbReference type="InterPro" id="IPR036188">
    <property type="entry name" value="FAD/NAD-bd_sf"/>
</dbReference>
<name>A0A9P5SGB8_9FUNG</name>
<organism evidence="7 8">
    <name type="scientific">Podila minutissima</name>
    <dbReference type="NCBI Taxonomy" id="64525"/>
    <lineage>
        <taxon>Eukaryota</taxon>
        <taxon>Fungi</taxon>
        <taxon>Fungi incertae sedis</taxon>
        <taxon>Mucoromycota</taxon>
        <taxon>Mortierellomycotina</taxon>
        <taxon>Mortierellomycetes</taxon>
        <taxon>Mortierellales</taxon>
        <taxon>Mortierellaceae</taxon>
        <taxon>Podila</taxon>
    </lineage>
</organism>
<dbReference type="Pfam" id="PF01494">
    <property type="entry name" value="FAD_binding_3"/>
    <property type="match status" value="1"/>
</dbReference>
<feature type="domain" description="FAD-binding" evidence="6">
    <location>
        <begin position="15"/>
        <end position="185"/>
    </location>
</feature>
<evidence type="ECO:0000256" key="4">
    <source>
        <dbReference type="ARBA" id="ARBA00023002"/>
    </source>
</evidence>
<evidence type="ECO:0000313" key="8">
    <source>
        <dbReference type="Proteomes" id="UP000696485"/>
    </source>
</evidence>
<comment type="caution">
    <text evidence="7">The sequence shown here is derived from an EMBL/GenBank/DDBJ whole genome shotgun (WGS) entry which is preliminary data.</text>
</comment>
<evidence type="ECO:0000259" key="6">
    <source>
        <dbReference type="Pfam" id="PF01494"/>
    </source>
</evidence>
<reference evidence="7" key="1">
    <citation type="journal article" date="2020" name="Fungal Divers.">
        <title>Resolving the Mortierellaceae phylogeny through synthesis of multi-gene phylogenetics and phylogenomics.</title>
        <authorList>
            <person name="Vandepol N."/>
            <person name="Liber J."/>
            <person name="Desiro A."/>
            <person name="Na H."/>
            <person name="Kennedy M."/>
            <person name="Barry K."/>
            <person name="Grigoriev I.V."/>
            <person name="Miller A.N."/>
            <person name="O'Donnell K."/>
            <person name="Stajich J.E."/>
            <person name="Bonito G."/>
        </authorList>
    </citation>
    <scope>NUCLEOTIDE SEQUENCE</scope>
    <source>
        <strain evidence="7">NVP1</strain>
    </source>
</reference>
<keyword evidence="8" id="KW-1185">Reference proteome</keyword>
<evidence type="ECO:0000256" key="2">
    <source>
        <dbReference type="ARBA" id="ARBA00022630"/>
    </source>
</evidence>
<protein>
    <recommendedName>
        <fullName evidence="6">FAD-binding domain-containing protein</fullName>
    </recommendedName>
</protein>
<keyword evidence="5" id="KW-0472">Membrane</keyword>
<dbReference type="InterPro" id="IPR002938">
    <property type="entry name" value="FAD-bd"/>
</dbReference>
<keyword evidence="4" id="KW-0560">Oxidoreductase</keyword>
<keyword evidence="2" id="KW-0285">Flavoprotein</keyword>
<dbReference type="GO" id="GO:0071949">
    <property type="term" value="F:FAD binding"/>
    <property type="evidence" value="ECO:0007669"/>
    <property type="project" value="InterPro"/>
</dbReference>
<feature type="transmembrane region" description="Helical" evidence="5">
    <location>
        <begin position="12"/>
        <end position="32"/>
    </location>
</feature>